<sequence length="542" mass="60210">MPFLAQEHIPVPAKDILSWMCDNPTFDINKPVFINAADQSQSISAAQAWALIRKLVAGFRRAGFQAGDCVCLHSFNNIYYPIVVLGIIGAGGIFTGTNPSYTSFELKHHVKSSKACFIVSEPEIVGTISDVARELRIPKSHILILDTANQPLPIGFASWKTLLNHGEQEWVRFDNLETSKNTTAMLLFSSGTTGLPKPAMLSHYNLVAQHTTVFEHRPRPYELSRLVTLPMFHAATAPSTHTSALRSGHANYIMRRFEVDTFLENIEKYKITDLLLVPPIVVSIVMSPNPNKIKALSSVKAASTGGAPLDKIMQARFQELLDPATPFTQIWAMTETSCLASLFYYPENDDTGSVGRFVPNIDVKLVDDEGREITAYDVRGELCVRGPGVIRGYLDNPEANARDFDEDGFFHTGDILYCDNRTKLWYIVDRKKELIKVRGFQVAPAEIEGLLLDHPKIIDAAVVGIHSPNRGSELPRAYIVPKPEDQGLSEGDVRSYIAQRLAKYKRLDGGVKFVDVIPKAPSGKILKRILREQAKREVGAKL</sequence>
<dbReference type="Proteomes" id="UP000250078">
    <property type="component" value="Unassembled WGS sequence"/>
</dbReference>
<gene>
    <name evidence="1" type="ORF">K441DRAFT_700847</name>
</gene>
<protein>
    <submittedName>
        <fullName evidence="1">Acetyl-CoA synthetase-like protein</fullName>
    </submittedName>
</protein>
<evidence type="ECO:0000313" key="1">
    <source>
        <dbReference type="EMBL" id="OCK87937.1"/>
    </source>
</evidence>
<evidence type="ECO:0000313" key="2">
    <source>
        <dbReference type="Proteomes" id="UP000250078"/>
    </source>
</evidence>
<dbReference type="EMBL" id="KV748252">
    <property type="protein sequence ID" value="OCK87937.1"/>
    <property type="molecule type" value="Genomic_DNA"/>
</dbReference>
<keyword evidence="2" id="KW-1185">Reference proteome</keyword>
<accession>A0ACC8ENR3</accession>
<reference evidence="1 2" key="1">
    <citation type="journal article" date="2016" name="Nat. Commun.">
        <title>Ectomycorrhizal ecology is imprinted in the genome of the dominant symbiotic fungus Cenococcum geophilum.</title>
        <authorList>
            <consortium name="DOE Joint Genome Institute"/>
            <person name="Peter M."/>
            <person name="Kohler A."/>
            <person name="Ohm R.A."/>
            <person name="Kuo A."/>
            <person name="Krutzmann J."/>
            <person name="Morin E."/>
            <person name="Arend M."/>
            <person name="Barry K.W."/>
            <person name="Binder M."/>
            <person name="Choi C."/>
            <person name="Clum A."/>
            <person name="Copeland A."/>
            <person name="Grisel N."/>
            <person name="Haridas S."/>
            <person name="Kipfer T."/>
            <person name="LaButti K."/>
            <person name="Lindquist E."/>
            <person name="Lipzen A."/>
            <person name="Maire R."/>
            <person name="Meier B."/>
            <person name="Mihaltcheva S."/>
            <person name="Molinier V."/>
            <person name="Murat C."/>
            <person name="Poggeler S."/>
            <person name="Quandt C.A."/>
            <person name="Sperisen C."/>
            <person name="Tritt A."/>
            <person name="Tisserant E."/>
            <person name="Crous P.W."/>
            <person name="Henrissat B."/>
            <person name="Nehls U."/>
            <person name="Egli S."/>
            <person name="Spatafora J.W."/>
            <person name="Grigoriev I.V."/>
            <person name="Martin F.M."/>
        </authorList>
    </citation>
    <scope>NUCLEOTIDE SEQUENCE [LARGE SCALE GENOMIC DNA]</scope>
    <source>
        <strain evidence="1 2">1.58</strain>
    </source>
</reference>
<proteinExistence type="predicted"/>
<name>A0ACC8ENR3_9PEZI</name>
<organism evidence="1 2">
    <name type="scientific">Cenococcum geophilum 1.58</name>
    <dbReference type="NCBI Taxonomy" id="794803"/>
    <lineage>
        <taxon>Eukaryota</taxon>
        <taxon>Fungi</taxon>
        <taxon>Dikarya</taxon>
        <taxon>Ascomycota</taxon>
        <taxon>Pezizomycotina</taxon>
        <taxon>Dothideomycetes</taxon>
        <taxon>Pleosporomycetidae</taxon>
        <taxon>Gloniales</taxon>
        <taxon>Gloniaceae</taxon>
        <taxon>Cenococcum</taxon>
    </lineage>
</organism>